<keyword evidence="2" id="KW-0547">Nucleotide-binding</keyword>
<dbReference type="Pfam" id="PF18052">
    <property type="entry name" value="Rx_N"/>
    <property type="match status" value="1"/>
</dbReference>
<evidence type="ECO:0000256" key="1">
    <source>
        <dbReference type="ARBA" id="ARBA00022737"/>
    </source>
</evidence>
<dbReference type="InterPro" id="IPR036388">
    <property type="entry name" value="WH-like_DNA-bd_sf"/>
</dbReference>
<dbReference type="Pfam" id="PF23598">
    <property type="entry name" value="LRR_14"/>
    <property type="match status" value="1"/>
</dbReference>
<name>A0A7N0TWT9_KALFE</name>
<dbReference type="InterPro" id="IPR032675">
    <property type="entry name" value="LRR_dom_sf"/>
</dbReference>
<keyword evidence="3" id="KW-0611">Plant defense</keyword>
<dbReference type="InterPro" id="IPR038005">
    <property type="entry name" value="RX-like_CC"/>
</dbReference>
<dbReference type="InterPro" id="IPR041118">
    <property type="entry name" value="Rx_N"/>
</dbReference>
<dbReference type="Pfam" id="PF00931">
    <property type="entry name" value="NB-ARC"/>
    <property type="match status" value="1"/>
</dbReference>
<dbReference type="Gene3D" id="3.40.50.300">
    <property type="entry name" value="P-loop containing nucleotide triphosphate hydrolases"/>
    <property type="match status" value="1"/>
</dbReference>
<keyword evidence="1" id="KW-0677">Repeat</keyword>
<evidence type="ECO:0000313" key="9">
    <source>
        <dbReference type="Proteomes" id="UP000594263"/>
    </source>
</evidence>
<evidence type="ECO:0000256" key="3">
    <source>
        <dbReference type="ARBA" id="ARBA00022821"/>
    </source>
</evidence>
<dbReference type="PANTHER" id="PTHR23155">
    <property type="entry name" value="DISEASE RESISTANCE PROTEIN RP"/>
    <property type="match status" value="1"/>
</dbReference>
<dbReference type="PRINTS" id="PR00364">
    <property type="entry name" value="DISEASERSIST"/>
</dbReference>
<evidence type="ECO:0000259" key="7">
    <source>
        <dbReference type="Pfam" id="PF23598"/>
    </source>
</evidence>
<evidence type="ECO:0000313" key="8">
    <source>
        <dbReference type="EnsemblPlants" id="Kaladp0047s0177.1.v1.1.CDS.1"/>
    </source>
</evidence>
<dbReference type="EnsemblPlants" id="Kaladp0047s0177.1.v1.1">
    <property type="protein sequence ID" value="Kaladp0047s0177.1.v1.1.CDS.1"/>
    <property type="gene ID" value="Kaladp0047s0177.v1.1"/>
</dbReference>
<dbReference type="SUPFAM" id="SSF52540">
    <property type="entry name" value="P-loop containing nucleoside triphosphate hydrolases"/>
    <property type="match status" value="1"/>
</dbReference>
<dbReference type="Gene3D" id="1.10.10.10">
    <property type="entry name" value="Winged helix-like DNA-binding domain superfamily/Winged helix DNA-binding domain"/>
    <property type="match status" value="1"/>
</dbReference>
<dbReference type="Gene3D" id="3.80.10.10">
    <property type="entry name" value="Ribonuclease Inhibitor"/>
    <property type="match status" value="1"/>
</dbReference>
<dbReference type="OMA" id="PDGAMNF"/>
<evidence type="ECO:0000259" key="4">
    <source>
        <dbReference type="Pfam" id="PF00931"/>
    </source>
</evidence>
<dbReference type="InterPro" id="IPR027417">
    <property type="entry name" value="P-loop_NTPase"/>
</dbReference>
<dbReference type="FunFam" id="3.40.50.300:FF:001091">
    <property type="entry name" value="Probable disease resistance protein At1g61300"/>
    <property type="match status" value="1"/>
</dbReference>
<dbReference type="PANTHER" id="PTHR23155:SF1205">
    <property type="entry name" value="DISEASE RESISTANCE PROTEIN RPM1"/>
    <property type="match status" value="1"/>
</dbReference>
<organism evidence="8 9">
    <name type="scientific">Kalanchoe fedtschenkoi</name>
    <name type="common">Lavender scallops</name>
    <name type="synonym">South American air plant</name>
    <dbReference type="NCBI Taxonomy" id="63787"/>
    <lineage>
        <taxon>Eukaryota</taxon>
        <taxon>Viridiplantae</taxon>
        <taxon>Streptophyta</taxon>
        <taxon>Embryophyta</taxon>
        <taxon>Tracheophyta</taxon>
        <taxon>Spermatophyta</taxon>
        <taxon>Magnoliopsida</taxon>
        <taxon>eudicotyledons</taxon>
        <taxon>Gunneridae</taxon>
        <taxon>Pentapetalae</taxon>
        <taxon>Saxifragales</taxon>
        <taxon>Crassulaceae</taxon>
        <taxon>Kalanchoe</taxon>
    </lineage>
</organism>
<dbReference type="InterPro" id="IPR055414">
    <property type="entry name" value="LRR_R13L4/SHOC2-like"/>
</dbReference>
<dbReference type="Pfam" id="PF23559">
    <property type="entry name" value="WHD_DRP"/>
    <property type="match status" value="1"/>
</dbReference>
<dbReference type="Gene3D" id="1.20.5.4130">
    <property type="match status" value="1"/>
</dbReference>
<dbReference type="Proteomes" id="UP000594263">
    <property type="component" value="Unplaced"/>
</dbReference>
<dbReference type="InterPro" id="IPR002182">
    <property type="entry name" value="NB-ARC"/>
</dbReference>
<feature type="domain" description="Disease resistance N-terminal" evidence="5">
    <location>
        <begin position="5"/>
        <end position="91"/>
    </location>
</feature>
<keyword evidence="9" id="KW-1185">Reference proteome</keyword>
<evidence type="ECO:0000259" key="6">
    <source>
        <dbReference type="Pfam" id="PF23559"/>
    </source>
</evidence>
<dbReference type="SUPFAM" id="SSF52058">
    <property type="entry name" value="L domain-like"/>
    <property type="match status" value="1"/>
</dbReference>
<feature type="domain" description="Disease resistance protein winged helix" evidence="6">
    <location>
        <begin position="435"/>
        <end position="506"/>
    </location>
</feature>
<reference evidence="8" key="1">
    <citation type="submission" date="2021-01" db="UniProtKB">
        <authorList>
            <consortium name="EnsemblPlants"/>
        </authorList>
    </citation>
    <scope>IDENTIFICATION</scope>
</reference>
<dbReference type="FunFam" id="1.10.10.10:FF:000322">
    <property type="entry name" value="Probable disease resistance protein At1g63360"/>
    <property type="match status" value="1"/>
</dbReference>
<dbReference type="AlphaFoldDB" id="A0A7N0TWT9"/>
<dbReference type="InterPro" id="IPR044974">
    <property type="entry name" value="Disease_R_plants"/>
</dbReference>
<dbReference type="CDD" id="cd14798">
    <property type="entry name" value="RX-CC_like"/>
    <property type="match status" value="1"/>
</dbReference>
<dbReference type="GO" id="GO:0043531">
    <property type="term" value="F:ADP binding"/>
    <property type="evidence" value="ECO:0007669"/>
    <property type="project" value="InterPro"/>
</dbReference>
<evidence type="ECO:0000256" key="2">
    <source>
        <dbReference type="ARBA" id="ARBA00022741"/>
    </source>
</evidence>
<proteinExistence type="predicted"/>
<dbReference type="InterPro" id="IPR058922">
    <property type="entry name" value="WHD_DRP"/>
</dbReference>
<protein>
    <submittedName>
        <fullName evidence="8">Uncharacterized protein</fullName>
    </submittedName>
</protein>
<feature type="domain" description="Disease resistance R13L4/SHOC-2-like LRR" evidence="7">
    <location>
        <begin position="572"/>
        <end position="880"/>
    </location>
</feature>
<accession>A0A7N0TWT9</accession>
<dbReference type="Gramene" id="Kaladp0047s0177.1.v1.1">
    <property type="protein sequence ID" value="Kaladp0047s0177.1.v1.1.CDS.1"/>
    <property type="gene ID" value="Kaladp0047s0177.v1.1"/>
</dbReference>
<feature type="domain" description="NB-ARC" evidence="4">
    <location>
        <begin position="171"/>
        <end position="346"/>
    </location>
</feature>
<dbReference type="InterPro" id="IPR042197">
    <property type="entry name" value="Apaf_helical"/>
</dbReference>
<sequence length="922" mass="104791">MADVVLQIVLEKLLAMASGEAQLLGSVRAQVNKLAGDLEAMKAFLCDAKARCHHNGEAQQGFNVWVRQVRDISYDTEDAIEDFMVRISPSSHCYPHLLQLKARHRLGNRIEDIRARISAICERRAAFSLANPGGALQCSSCLQGGVLFSQTDSRFGSLWIDDADTVGINVPKEKLIDWLLEGDSRLTAIFVLGMGGLGKTTLVKKAFDSLIVTRNFTHSAWVTVSKSFNQVELLRAALKGFMDAAKEPAEPHKLQMMSNMELVEAMRSHLLGKRFIIALDDVWSVNAWEALKYALPDSKCGSRIMITTRTGDVATYFEIPVHVHNLQPLPDKEAWTLFCMKAFRGDEHKGVCPKDLETISWSMLKKCGGLPLAVVAMGGMLSRKNKNMLEWKTVYDSLATEFKSDKNLEGLWSILLLSYDDLPYYLKTCYLYLSVFPEDYLIKRMKLVRLWVAERFVEEKAGLTLEEVAEGYLNELVSRSMIQAVDTDDFNRVKSCRVHDLMREIIQIKSKEEELVEVLDDRHLTHNTKARRLSIHDTFEGLQETNKRRPHLWSVLVFTTLTADSLLDRNFFKGFRLLRVVEIERATIYEFPDHLVDLIHLRYLSLRKTMISRLPESIGKLKNLEILDLKGTLVSSLPLGILQLKQLRHLRNYRFSFGSSIYPDTYGMRVPAGIGCLTKLEKLGSVEAYDDRGIISEMGNLRELRRLGLIGLRGDVGSHVCASLEKLQDLRALYISSQIPDLFIDLSSLSSPPQFLQRLYLKFGLQTLPTWISSLNYLSKLVLQYSNLTQDPLEALQDLPSLVVLELRDAYSGEELGCSGTGYPKLKNLSLNHLHSLENVRLSDGAMPELRRMSLVSCEKLKMVPQGIENLKKLRDLHVWDMPMKFCQRLKRDQGDDFWKVQHVPYLTHIYMSRAGWVAETI</sequence>
<dbReference type="GO" id="GO:0098542">
    <property type="term" value="P:defense response to other organism"/>
    <property type="evidence" value="ECO:0007669"/>
    <property type="project" value="TreeGrafter"/>
</dbReference>
<dbReference type="Gene3D" id="1.10.8.430">
    <property type="entry name" value="Helical domain of apoptotic protease-activating factors"/>
    <property type="match status" value="1"/>
</dbReference>
<evidence type="ECO:0000259" key="5">
    <source>
        <dbReference type="Pfam" id="PF18052"/>
    </source>
</evidence>